<evidence type="ECO:0000259" key="6">
    <source>
        <dbReference type="PROSITE" id="PS51737"/>
    </source>
</evidence>
<dbReference type="InterPro" id="IPR036162">
    <property type="entry name" value="Resolvase-like_N_sf"/>
</dbReference>
<evidence type="ECO:0000256" key="4">
    <source>
        <dbReference type="PROSITE-ProRule" id="PRU10137"/>
    </source>
</evidence>
<keyword evidence="5" id="KW-0175">Coiled coil</keyword>
<dbReference type="Gene3D" id="3.90.1750.20">
    <property type="entry name" value="Putative Large Serine Recombinase, Chain B, Domain 2"/>
    <property type="match status" value="1"/>
</dbReference>
<organism evidence="7 8">
    <name type="scientific">Enterobacter chinensis</name>
    <dbReference type="NCBI Taxonomy" id="3030997"/>
    <lineage>
        <taxon>Bacteria</taxon>
        <taxon>Pseudomonadati</taxon>
        <taxon>Pseudomonadota</taxon>
        <taxon>Gammaproteobacteria</taxon>
        <taxon>Enterobacterales</taxon>
        <taxon>Enterobacteriaceae</taxon>
        <taxon>Enterobacter</taxon>
    </lineage>
</organism>
<name>A0ABU5D547_9ENTR</name>
<evidence type="ECO:0000313" key="8">
    <source>
        <dbReference type="Proteomes" id="UP001270266"/>
    </source>
</evidence>
<dbReference type="PANTHER" id="PTHR30461">
    <property type="entry name" value="DNA-INVERTASE FROM LAMBDOID PROPHAGE"/>
    <property type="match status" value="1"/>
</dbReference>
<keyword evidence="2" id="KW-0238">DNA-binding</keyword>
<dbReference type="InterPro" id="IPR006119">
    <property type="entry name" value="Resolv_N"/>
</dbReference>
<dbReference type="InterPro" id="IPR050639">
    <property type="entry name" value="SSR_resolvase"/>
</dbReference>
<dbReference type="SMART" id="SM00857">
    <property type="entry name" value="Resolvase"/>
    <property type="match status" value="1"/>
</dbReference>
<gene>
    <name evidence="7" type="ORF">PYW49_15640</name>
</gene>
<evidence type="ECO:0000256" key="2">
    <source>
        <dbReference type="ARBA" id="ARBA00023125"/>
    </source>
</evidence>
<keyword evidence="1" id="KW-0229">DNA integration</keyword>
<keyword evidence="8" id="KW-1185">Reference proteome</keyword>
<dbReference type="Pfam" id="PF07508">
    <property type="entry name" value="Recombinase"/>
    <property type="match status" value="1"/>
</dbReference>
<comment type="caution">
    <text evidence="7">The sequence shown here is derived from an EMBL/GenBank/DDBJ whole genome shotgun (WGS) entry which is preliminary data.</text>
</comment>
<sequence>MGIKTAFCYCRVSSGRQKTEKGGFGMSRQQALLTTYVEEYEDKDGLGYELNVDNIVFLKAEGVSGFSGKNIEKGSVLHSFIADYKSGKIKNAVLIIENIDRFSRANPNEAAELFLGLINKGCDVHEIDTETVHHRCSDLNQISAGLTRSHKESLRKQKLSIKNWDERFEKTVKKHVPLTGRCPGWLKVENDLYQEIPERVAPIRLIFEWYNNGYGQAYIRDRLNSEGYKYNGKTWSNWSVHRVLKDERVTGKHRTQSILRNNFDGIMMYPAIITELQFKRAEQRLTKPGRDKKINRRANTLFSGLLICGLCKAGHILINNENGNRFGRCSHAIAGNKRCVANGFKFNVVENTLIKYLRHLDFGSLNNSSHAVELENLSSELIHYSNYLANVQRTVDSVDIPSETDYKVLKNLEAKVRELQGKIDDIKALENVSVSYEEIVKKINNELMDVSNIEVRQDFNIKIRKIIREIQILKIQKNIVLVSVSFYVSNDVQWITISLKEGLLLSNTYVENKILVVTLGNEIMTYDIESKQYYLNSKPISNEDAYALFD</sequence>
<evidence type="ECO:0000313" key="7">
    <source>
        <dbReference type="EMBL" id="MDY0419086.1"/>
    </source>
</evidence>
<dbReference type="InterPro" id="IPR006118">
    <property type="entry name" value="Recombinase_CS"/>
</dbReference>
<feature type="coiled-coil region" evidence="5">
    <location>
        <begin position="409"/>
        <end position="446"/>
    </location>
</feature>
<evidence type="ECO:0000256" key="1">
    <source>
        <dbReference type="ARBA" id="ARBA00022908"/>
    </source>
</evidence>
<dbReference type="Gene3D" id="3.40.50.1390">
    <property type="entry name" value="Resolvase, N-terminal catalytic domain"/>
    <property type="match status" value="1"/>
</dbReference>
<feature type="domain" description="Recombinase" evidence="6">
    <location>
        <begin position="183"/>
        <end position="291"/>
    </location>
</feature>
<evidence type="ECO:0000256" key="5">
    <source>
        <dbReference type="SAM" id="Coils"/>
    </source>
</evidence>
<dbReference type="InterPro" id="IPR038109">
    <property type="entry name" value="DNA_bind_recomb_sf"/>
</dbReference>
<dbReference type="Proteomes" id="UP001270266">
    <property type="component" value="Unassembled WGS sequence"/>
</dbReference>
<accession>A0ABU5D547</accession>
<dbReference type="RefSeq" id="WP_320386912.1">
    <property type="nucleotide sequence ID" value="NZ_JARDVI010000005.1"/>
</dbReference>
<feature type="active site" description="O-(5'-phospho-DNA)-serine intermediate" evidence="4">
    <location>
        <position position="13"/>
    </location>
</feature>
<reference evidence="7 8" key="1">
    <citation type="submission" date="2023-02" db="EMBL/GenBank/DDBJ databases">
        <title>The draft genomes of Enterobacter strains.</title>
        <authorList>
            <person name="He Y."/>
            <person name="Feng Y."/>
            <person name="Zong Z."/>
        </authorList>
    </citation>
    <scope>NUCLEOTIDE SEQUENCE [LARGE SCALE GENOMIC DNA]</scope>
    <source>
        <strain evidence="7 8">170198</strain>
    </source>
</reference>
<dbReference type="InterPro" id="IPR011109">
    <property type="entry name" value="DNA_bind_recombinase_dom"/>
</dbReference>
<keyword evidence="3" id="KW-0233">DNA recombination</keyword>
<evidence type="ECO:0000256" key="3">
    <source>
        <dbReference type="ARBA" id="ARBA00023172"/>
    </source>
</evidence>
<dbReference type="EMBL" id="JARDVI010000005">
    <property type="protein sequence ID" value="MDY0419086.1"/>
    <property type="molecule type" value="Genomic_DNA"/>
</dbReference>
<dbReference type="PROSITE" id="PS51737">
    <property type="entry name" value="RECOMBINASE_DNA_BIND"/>
    <property type="match status" value="1"/>
</dbReference>
<dbReference type="SUPFAM" id="SSF53041">
    <property type="entry name" value="Resolvase-like"/>
    <property type="match status" value="1"/>
</dbReference>
<proteinExistence type="predicted"/>
<dbReference type="PROSITE" id="PS00397">
    <property type="entry name" value="RECOMBINASES_1"/>
    <property type="match status" value="1"/>
</dbReference>
<dbReference type="PANTHER" id="PTHR30461:SF2">
    <property type="entry name" value="SERINE RECOMBINASE PINE-RELATED"/>
    <property type="match status" value="1"/>
</dbReference>
<protein>
    <submittedName>
        <fullName evidence="7">Recombinase family protein</fullName>
    </submittedName>
</protein>
<dbReference type="Pfam" id="PF00239">
    <property type="entry name" value="Resolvase"/>
    <property type="match status" value="1"/>
</dbReference>